<keyword evidence="2" id="KW-1185">Reference proteome</keyword>
<gene>
    <name evidence="1" type="ORF">GA0070623_4963</name>
</gene>
<name>A0A1C5KCF7_9ACTN</name>
<sequence>MGGGRLMDTNEMLQEFITAFPQVIGEHVRAQLGKPVQHTLTAAQAERLNRWPGRSYSAGQVVEAQISGMKIGADSDGAVREYIDLRLAGGTELTTVPRPWTEEL</sequence>
<evidence type="ECO:0000313" key="1">
    <source>
        <dbReference type="EMBL" id="SCG80239.1"/>
    </source>
</evidence>
<evidence type="ECO:0000313" key="2">
    <source>
        <dbReference type="Proteomes" id="UP000198226"/>
    </source>
</evidence>
<reference evidence="2" key="1">
    <citation type="submission" date="2016-06" db="EMBL/GenBank/DDBJ databases">
        <authorList>
            <person name="Varghese N."/>
            <person name="Submissions Spin"/>
        </authorList>
    </citation>
    <scope>NUCLEOTIDE SEQUENCE [LARGE SCALE GENOMIC DNA]</scope>
    <source>
        <strain evidence="2">DSM 44983</strain>
    </source>
</reference>
<accession>A0A1C5KCF7</accession>
<dbReference type="Proteomes" id="UP000198226">
    <property type="component" value="Chromosome I"/>
</dbReference>
<dbReference type="EMBL" id="LT607752">
    <property type="protein sequence ID" value="SCG80239.1"/>
    <property type="molecule type" value="Genomic_DNA"/>
</dbReference>
<protein>
    <submittedName>
        <fullName evidence="1">Uncharacterized protein</fullName>
    </submittedName>
</protein>
<organism evidence="1 2">
    <name type="scientific">Micromonospora rifamycinica</name>
    <dbReference type="NCBI Taxonomy" id="291594"/>
    <lineage>
        <taxon>Bacteria</taxon>
        <taxon>Bacillati</taxon>
        <taxon>Actinomycetota</taxon>
        <taxon>Actinomycetes</taxon>
        <taxon>Micromonosporales</taxon>
        <taxon>Micromonosporaceae</taxon>
        <taxon>Micromonospora</taxon>
    </lineage>
</organism>
<proteinExistence type="predicted"/>
<dbReference type="AlphaFoldDB" id="A0A1C5KCF7"/>